<evidence type="ECO:0000313" key="4">
    <source>
        <dbReference type="Proteomes" id="UP000002745"/>
    </source>
</evidence>
<keyword evidence="2" id="KW-0732">Signal</keyword>
<dbReference type="EMBL" id="CP001678">
    <property type="protein sequence ID" value="ACT57977.1"/>
    <property type="molecule type" value="Genomic_DNA"/>
</dbReference>
<keyword evidence="1" id="KW-1133">Transmembrane helix</keyword>
<dbReference type="Proteomes" id="UP000002745">
    <property type="component" value="Chromosome"/>
</dbReference>
<accession>C6XLS1</accession>
<dbReference type="AlphaFoldDB" id="C6XLS1"/>
<dbReference type="eggNOG" id="ENOG50340CC">
    <property type="taxonomic scope" value="Bacteria"/>
</dbReference>
<proteinExistence type="predicted"/>
<dbReference type="RefSeq" id="WP_012778135.1">
    <property type="nucleotide sequence ID" value="NC_012982.1"/>
</dbReference>
<gene>
    <name evidence="3" type="ordered locus">Hbal_0275</name>
</gene>
<feature type="signal peptide" evidence="2">
    <location>
        <begin position="1"/>
        <end position="21"/>
    </location>
</feature>
<feature type="chain" id="PRO_5002973899" evidence="2">
    <location>
        <begin position="22"/>
        <end position="220"/>
    </location>
</feature>
<dbReference type="STRING" id="582402.Hbal_0275"/>
<organism evidence="3 4">
    <name type="scientific">Hirschia baltica (strain ATCC 49814 / DSM 5838 / IFAM 1418)</name>
    <dbReference type="NCBI Taxonomy" id="582402"/>
    <lineage>
        <taxon>Bacteria</taxon>
        <taxon>Pseudomonadati</taxon>
        <taxon>Pseudomonadota</taxon>
        <taxon>Alphaproteobacteria</taxon>
        <taxon>Hyphomonadales</taxon>
        <taxon>Hyphomonadaceae</taxon>
        <taxon>Hirschia</taxon>
    </lineage>
</organism>
<name>C6XLS1_HIRBI</name>
<feature type="transmembrane region" description="Helical" evidence="1">
    <location>
        <begin position="90"/>
        <end position="111"/>
    </location>
</feature>
<protein>
    <submittedName>
        <fullName evidence="3">Uncharacterized protein</fullName>
    </submittedName>
</protein>
<evidence type="ECO:0000256" key="1">
    <source>
        <dbReference type="SAM" id="Phobius"/>
    </source>
</evidence>
<keyword evidence="1" id="KW-0812">Transmembrane</keyword>
<dbReference type="KEGG" id="hba:Hbal_0275"/>
<dbReference type="HOGENOM" id="CLU_1254508_0_0_5"/>
<keyword evidence="4" id="KW-1185">Reference proteome</keyword>
<sequence>MSVFRVIGIAAAALSGGAALARNQLDKTIEKKIDAKIEEAQQIALGDLEAQIKTIVGEQLLGFVQNLAFKACFIAILVALYFLGIFDRTALGYVITAALGLFLIRDIWALYPTAAQLWNLSRRHKWNLFQALREMVAANVFDQAYEQVMDQTKDAKVKYWIALSRYSQEDISQHIADAISKIAATASVPIVRTHAGLALGKAATMLAVYSLTLTWVIIYL</sequence>
<feature type="transmembrane region" description="Helical" evidence="1">
    <location>
        <begin position="198"/>
        <end position="219"/>
    </location>
</feature>
<reference evidence="4" key="1">
    <citation type="journal article" date="2011" name="J. Bacteriol.">
        <title>Genome sequences of eight morphologically diverse alphaproteobacteria.</title>
        <authorList>
            <consortium name="US DOE Joint Genome Institute"/>
            <person name="Brown P.J."/>
            <person name="Kysela D.T."/>
            <person name="Buechlein A."/>
            <person name="Hemmerich C."/>
            <person name="Brun Y.V."/>
        </authorList>
    </citation>
    <scope>NUCLEOTIDE SEQUENCE [LARGE SCALE GENOMIC DNA]</scope>
    <source>
        <strain evidence="4">ATCC 49814 / DSM 5838 / IFAM 1418</strain>
    </source>
</reference>
<dbReference type="OrthoDB" id="7619337at2"/>
<evidence type="ECO:0000313" key="3">
    <source>
        <dbReference type="EMBL" id="ACT57977.1"/>
    </source>
</evidence>
<evidence type="ECO:0000256" key="2">
    <source>
        <dbReference type="SAM" id="SignalP"/>
    </source>
</evidence>
<feature type="transmembrane region" description="Helical" evidence="1">
    <location>
        <begin position="63"/>
        <end position="83"/>
    </location>
</feature>
<keyword evidence="1" id="KW-0472">Membrane</keyword>